<dbReference type="PANTHER" id="PTHR33568">
    <property type="entry name" value="DNA POLYMERASE"/>
    <property type="match status" value="1"/>
</dbReference>
<evidence type="ECO:0000256" key="5">
    <source>
        <dbReference type="ARBA" id="ARBA00022705"/>
    </source>
</evidence>
<evidence type="ECO:0000256" key="7">
    <source>
        <dbReference type="ARBA" id="ARBA00023125"/>
    </source>
</evidence>
<dbReference type="Gene3D" id="3.40.960.10">
    <property type="entry name" value="VSR Endonuclease"/>
    <property type="match status" value="1"/>
</dbReference>
<evidence type="ECO:0000259" key="9">
    <source>
        <dbReference type="Pfam" id="PF03175"/>
    </source>
</evidence>
<comment type="catalytic activity">
    <reaction evidence="8">
        <text>DNA(n) + a 2'-deoxyribonucleoside 5'-triphosphate = DNA(n+1) + diphosphate</text>
        <dbReference type="Rhea" id="RHEA:22508"/>
        <dbReference type="Rhea" id="RHEA-COMP:17339"/>
        <dbReference type="Rhea" id="RHEA-COMP:17340"/>
        <dbReference type="ChEBI" id="CHEBI:33019"/>
        <dbReference type="ChEBI" id="CHEBI:61560"/>
        <dbReference type="ChEBI" id="CHEBI:173112"/>
        <dbReference type="EC" id="2.7.7.7"/>
    </reaction>
</comment>
<organism evidence="10 11">
    <name type="scientific">Pinctada imbricata</name>
    <name type="common">Atlantic pearl-oyster</name>
    <name type="synonym">Pinctada martensii</name>
    <dbReference type="NCBI Taxonomy" id="66713"/>
    <lineage>
        <taxon>Eukaryota</taxon>
        <taxon>Metazoa</taxon>
        <taxon>Spiralia</taxon>
        <taxon>Lophotrochozoa</taxon>
        <taxon>Mollusca</taxon>
        <taxon>Bivalvia</taxon>
        <taxon>Autobranchia</taxon>
        <taxon>Pteriomorphia</taxon>
        <taxon>Pterioida</taxon>
        <taxon>Pterioidea</taxon>
        <taxon>Pteriidae</taxon>
        <taxon>Pinctada</taxon>
    </lineage>
</organism>
<dbReference type="EC" id="2.7.7.7" evidence="2"/>
<accession>A0AA89C5A2</accession>
<dbReference type="PANTHER" id="PTHR33568:SF3">
    <property type="entry name" value="DNA-DIRECTED DNA POLYMERASE"/>
    <property type="match status" value="1"/>
</dbReference>
<comment type="similarity">
    <text evidence="1">Belongs to the DNA polymerase type-B family.</text>
</comment>
<dbReference type="AlphaFoldDB" id="A0AA89C5A2"/>
<dbReference type="GO" id="GO:0006260">
    <property type="term" value="P:DNA replication"/>
    <property type="evidence" value="ECO:0007669"/>
    <property type="project" value="UniProtKB-KW"/>
</dbReference>
<keyword evidence="6" id="KW-0239">DNA-directed DNA polymerase</keyword>
<protein>
    <recommendedName>
        <fullName evidence="2">DNA-directed DNA polymerase</fullName>
        <ecNumber evidence="2">2.7.7.7</ecNumber>
    </recommendedName>
</protein>
<evidence type="ECO:0000256" key="6">
    <source>
        <dbReference type="ARBA" id="ARBA00022932"/>
    </source>
</evidence>
<keyword evidence="7" id="KW-0238">DNA-binding</keyword>
<dbReference type="Pfam" id="PF03175">
    <property type="entry name" value="DNA_pol_B_2"/>
    <property type="match status" value="1"/>
</dbReference>
<evidence type="ECO:0000256" key="8">
    <source>
        <dbReference type="ARBA" id="ARBA00049244"/>
    </source>
</evidence>
<dbReference type="InterPro" id="IPR043502">
    <property type="entry name" value="DNA/RNA_pol_sf"/>
</dbReference>
<dbReference type="GO" id="GO:0003887">
    <property type="term" value="F:DNA-directed DNA polymerase activity"/>
    <property type="evidence" value="ECO:0007669"/>
    <property type="project" value="UniProtKB-KW"/>
</dbReference>
<dbReference type="InterPro" id="IPR004868">
    <property type="entry name" value="DNA-dir_DNA_pol_B_mt/vir"/>
</dbReference>
<dbReference type="SUPFAM" id="SSF56672">
    <property type="entry name" value="DNA/RNA polymerases"/>
    <property type="match status" value="1"/>
</dbReference>
<dbReference type="Gene3D" id="3.90.1600.10">
    <property type="entry name" value="Palm domain of DNA polymerase"/>
    <property type="match status" value="1"/>
</dbReference>
<evidence type="ECO:0000256" key="2">
    <source>
        <dbReference type="ARBA" id="ARBA00012417"/>
    </source>
</evidence>
<name>A0AA89C5A2_PINIB</name>
<dbReference type="EMBL" id="VSWD01000003">
    <property type="protein sequence ID" value="KAK3106672.1"/>
    <property type="molecule type" value="Genomic_DNA"/>
</dbReference>
<dbReference type="Gene3D" id="1.10.287.690">
    <property type="entry name" value="Helix hairpin bin"/>
    <property type="match status" value="1"/>
</dbReference>
<proteinExistence type="inferred from homology"/>
<dbReference type="GO" id="GO:0000166">
    <property type="term" value="F:nucleotide binding"/>
    <property type="evidence" value="ECO:0007669"/>
    <property type="project" value="InterPro"/>
</dbReference>
<evidence type="ECO:0000256" key="4">
    <source>
        <dbReference type="ARBA" id="ARBA00022695"/>
    </source>
</evidence>
<dbReference type="Proteomes" id="UP001186944">
    <property type="component" value="Unassembled WGS sequence"/>
</dbReference>
<gene>
    <name evidence="10" type="ORF">FSP39_024929</name>
</gene>
<keyword evidence="4" id="KW-0548">Nucleotidyltransferase</keyword>
<dbReference type="InterPro" id="IPR023211">
    <property type="entry name" value="DNA_pol_palm_dom_sf"/>
</dbReference>
<evidence type="ECO:0000313" key="11">
    <source>
        <dbReference type="Proteomes" id="UP001186944"/>
    </source>
</evidence>
<dbReference type="GO" id="GO:0003677">
    <property type="term" value="F:DNA binding"/>
    <property type="evidence" value="ECO:0007669"/>
    <property type="project" value="UniProtKB-KW"/>
</dbReference>
<evidence type="ECO:0000256" key="3">
    <source>
        <dbReference type="ARBA" id="ARBA00022679"/>
    </source>
</evidence>
<evidence type="ECO:0000256" key="1">
    <source>
        <dbReference type="ARBA" id="ARBA00005755"/>
    </source>
</evidence>
<keyword evidence="11" id="KW-1185">Reference proteome</keyword>
<feature type="domain" description="DNA-directed DNA polymerase family B mitochondria/virus" evidence="9">
    <location>
        <begin position="237"/>
        <end position="358"/>
    </location>
</feature>
<reference evidence="10" key="1">
    <citation type="submission" date="2019-08" db="EMBL/GenBank/DDBJ databases">
        <title>The improved chromosome-level genome for the pearl oyster Pinctada fucata martensii using PacBio sequencing and Hi-C.</title>
        <authorList>
            <person name="Zheng Z."/>
        </authorList>
    </citation>
    <scope>NUCLEOTIDE SEQUENCE</scope>
    <source>
        <strain evidence="10">ZZ-2019</strain>
        <tissue evidence="10">Adductor muscle</tissue>
    </source>
</reference>
<keyword evidence="3" id="KW-0808">Transferase</keyword>
<sequence>MKKNNICISHALNEGEYHVPGTRFHCNGFCASTNTVYEFLGCHWHGCPTCYPTDRYLIKILGTDKSATELHTLTRLREKAIKDRGYNYVSIWEHQFRARLECNSEMRDFVQTLDLMEPIDPRESFFGGRTNAIRLHCQIQSGQEIRVCAEKEQDTPCQHTDEERCFVGTWTTPELAKALEKEYQILKIYQVYHWPKTTQYDPTLREGGLFAKYINTFLKLKQESSGFPSWCKTMADCKKYVEQYFAHEGIQLDWDFIEKNKGLRALAKLCLNSLWGKLGQQNNMMSSRYFFKDQVDDFYQLLTDRTKVVQNLNIMNEETVHVSYVSSSEFSTVSTNTNINLATFTTAWARLKLYDVLDTLREDVLYHDTDSVIYPCRPGENKRPLGDYLGELTDELQGDFITIFVSGGPKNYAYRTSKGEEKVCVKGFSLNFTNSRLINFAIIKALLMHENLEERSEPLNKRRKIDTLNNRKIFRDKAKNVIYNRPEKKMYRVVYTKRALDLSTMKTLPY</sequence>
<evidence type="ECO:0000313" key="10">
    <source>
        <dbReference type="EMBL" id="KAK3106672.1"/>
    </source>
</evidence>
<comment type="caution">
    <text evidence="10">The sequence shown here is derived from an EMBL/GenBank/DDBJ whole genome shotgun (WGS) entry which is preliminary data.</text>
</comment>
<keyword evidence="5" id="KW-0235">DNA replication</keyword>